<reference evidence="3" key="1">
    <citation type="journal article" date="2019" name="Int. J. Syst. Evol. Microbiol.">
        <title>The Global Catalogue of Microorganisms (GCM) 10K type strain sequencing project: providing services to taxonomists for standard genome sequencing and annotation.</title>
        <authorList>
            <consortium name="The Broad Institute Genomics Platform"/>
            <consortium name="The Broad Institute Genome Sequencing Center for Infectious Disease"/>
            <person name="Wu L."/>
            <person name="Ma J."/>
        </authorList>
    </citation>
    <scope>NUCLEOTIDE SEQUENCE [LARGE SCALE GENOMIC DNA]</scope>
    <source>
        <strain evidence="3">KCTC 33522</strain>
    </source>
</reference>
<proteinExistence type="predicted"/>
<dbReference type="Proteomes" id="UP001597568">
    <property type="component" value="Unassembled WGS sequence"/>
</dbReference>
<keyword evidence="1" id="KW-0812">Transmembrane</keyword>
<comment type="caution">
    <text evidence="2">The sequence shown here is derived from an EMBL/GenBank/DDBJ whole genome shotgun (WGS) entry which is preliminary data.</text>
</comment>
<evidence type="ECO:0000256" key="1">
    <source>
        <dbReference type="SAM" id="Phobius"/>
    </source>
</evidence>
<gene>
    <name evidence="2" type="ORF">ACFSY7_19815</name>
</gene>
<sequence>MKQHEPTEEELQKINEEIEREFLEKGEEAFSDEKKEEDAKVPFFFVVMLIILFGILLLKIALVAIGFFNS</sequence>
<dbReference type="RefSeq" id="WP_139992273.1">
    <property type="nucleotide sequence ID" value="NZ_JBHUOR010000143.1"/>
</dbReference>
<evidence type="ECO:0000313" key="3">
    <source>
        <dbReference type="Proteomes" id="UP001597568"/>
    </source>
</evidence>
<keyword evidence="3" id="KW-1185">Reference proteome</keyword>
<name>A0ABW5Y650_9BACL</name>
<organism evidence="2 3">
    <name type="scientific">Kurthia populi</name>
    <dbReference type="NCBI Taxonomy" id="1562132"/>
    <lineage>
        <taxon>Bacteria</taxon>
        <taxon>Bacillati</taxon>
        <taxon>Bacillota</taxon>
        <taxon>Bacilli</taxon>
        <taxon>Bacillales</taxon>
        <taxon>Caryophanaceae</taxon>
        <taxon>Kurthia</taxon>
    </lineage>
</organism>
<dbReference type="EMBL" id="JBHUOR010000143">
    <property type="protein sequence ID" value="MFD2870750.1"/>
    <property type="molecule type" value="Genomic_DNA"/>
</dbReference>
<evidence type="ECO:0000313" key="2">
    <source>
        <dbReference type="EMBL" id="MFD2870750.1"/>
    </source>
</evidence>
<keyword evidence="1" id="KW-1133">Transmembrane helix</keyword>
<protein>
    <submittedName>
        <fullName evidence="2">Uncharacterized protein</fullName>
    </submittedName>
</protein>
<keyword evidence="1" id="KW-0472">Membrane</keyword>
<feature type="transmembrane region" description="Helical" evidence="1">
    <location>
        <begin position="43"/>
        <end position="68"/>
    </location>
</feature>
<accession>A0ABW5Y650</accession>